<organism evidence="6 7">
    <name type="scientific">Pseudotabrizicola alkalilacus</name>
    <dbReference type="NCBI Taxonomy" id="2305252"/>
    <lineage>
        <taxon>Bacteria</taxon>
        <taxon>Pseudomonadati</taxon>
        <taxon>Pseudomonadota</taxon>
        <taxon>Alphaproteobacteria</taxon>
        <taxon>Rhodobacterales</taxon>
        <taxon>Paracoccaceae</taxon>
        <taxon>Pseudotabrizicola</taxon>
    </lineage>
</organism>
<protein>
    <submittedName>
        <fullName evidence="6">NAD(P)H:quinone oxidoreductase</fullName>
    </submittedName>
</protein>
<dbReference type="RefSeq" id="WP_118149581.1">
    <property type="nucleotide sequence ID" value="NZ_QWEY01000001.1"/>
</dbReference>
<dbReference type="PANTHER" id="PTHR30546">
    <property type="entry name" value="FLAVODOXIN-RELATED PROTEIN WRBA-RELATED"/>
    <property type="match status" value="1"/>
</dbReference>
<evidence type="ECO:0000256" key="4">
    <source>
        <dbReference type="ARBA" id="ARBA00023002"/>
    </source>
</evidence>
<dbReference type="PROSITE" id="PS50902">
    <property type="entry name" value="FLAVODOXIN_LIKE"/>
    <property type="match status" value="1"/>
</dbReference>
<accession>A0A411Z6X0</accession>
<evidence type="ECO:0000259" key="5">
    <source>
        <dbReference type="PROSITE" id="PS50902"/>
    </source>
</evidence>
<dbReference type="Proteomes" id="UP000284547">
    <property type="component" value="Unassembled WGS sequence"/>
</dbReference>
<dbReference type="InterPro" id="IPR008254">
    <property type="entry name" value="Flavodoxin/NO_synth"/>
</dbReference>
<dbReference type="EMBL" id="QWEY01000001">
    <property type="protein sequence ID" value="RGP38848.1"/>
    <property type="molecule type" value="Genomic_DNA"/>
</dbReference>
<proteinExistence type="inferred from homology"/>
<evidence type="ECO:0000256" key="2">
    <source>
        <dbReference type="ARBA" id="ARBA00022630"/>
    </source>
</evidence>
<keyword evidence="7" id="KW-1185">Reference proteome</keyword>
<dbReference type="GO" id="GO:0010181">
    <property type="term" value="F:FMN binding"/>
    <property type="evidence" value="ECO:0007669"/>
    <property type="project" value="InterPro"/>
</dbReference>
<keyword evidence="2" id="KW-0285">Flavoprotein</keyword>
<sequence length="197" mass="20832">MSVKLAVLFYSTYGTNHQMAEIAAEAARAAGAEVKLLRIAETAPEAVVNGQDAWKAQVEKAADIPVAKPEDMEWADAYLFSAPTRFGAAPSQLRAFIDTLGGQWGSGKLANKAVSAMTSAQNPHGGQEATILGLYTTFMHWGSVIVAPGYTDKALFATGGNPYGYSHTQGAEFDDKANASIGHQARRTVEIAAKLKG</sequence>
<dbReference type="InterPro" id="IPR029039">
    <property type="entry name" value="Flavoprotein-like_sf"/>
</dbReference>
<dbReference type="SUPFAM" id="SSF52218">
    <property type="entry name" value="Flavoproteins"/>
    <property type="match status" value="1"/>
</dbReference>
<keyword evidence="3" id="KW-0288">FMN</keyword>
<gene>
    <name evidence="6" type="ORF">D1012_01630</name>
</gene>
<dbReference type="Gene3D" id="3.40.50.360">
    <property type="match status" value="1"/>
</dbReference>
<dbReference type="OrthoDB" id="9801479at2"/>
<evidence type="ECO:0000256" key="3">
    <source>
        <dbReference type="ARBA" id="ARBA00022643"/>
    </source>
</evidence>
<evidence type="ECO:0000256" key="1">
    <source>
        <dbReference type="ARBA" id="ARBA00006961"/>
    </source>
</evidence>
<reference evidence="6 7" key="1">
    <citation type="submission" date="2018-08" db="EMBL/GenBank/DDBJ databases">
        <title>Flavobacterium tibetense sp. nov., isolated from a wetland YonghuCo on Tibetan Plateau.</title>
        <authorList>
            <person name="Phurbu D."/>
            <person name="Lu H."/>
            <person name="Xing P."/>
        </authorList>
    </citation>
    <scope>NUCLEOTIDE SEQUENCE [LARGE SCALE GENOMIC DNA]</scope>
    <source>
        <strain evidence="6 7">DJC</strain>
    </source>
</reference>
<keyword evidence="4" id="KW-0560">Oxidoreductase</keyword>
<comment type="caution">
    <text evidence="6">The sequence shown here is derived from an EMBL/GenBank/DDBJ whole genome shotgun (WGS) entry which is preliminary data.</text>
</comment>
<dbReference type="InterPro" id="IPR010089">
    <property type="entry name" value="Flavoprotein_WrbA-like"/>
</dbReference>
<evidence type="ECO:0000313" key="7">
    <source>
        <dbReference type="Proteomes" id="UP000284547"/>
    </source>
</evidence>
<feature type="domain" description="Flavodoxin-like" evidence="5">
    <location>
        <begin position="5"/>
        <end position="193"/>
    </location>
</feature>
<name>A0A411Z6X0_9RHOB</name>
<dbReference type="FunFam" id="3.40.50.360:FF:000001">
    <property type="entry name" value="NAD(P)H dehydrogenase (Quinone) FQR1-like"/>
    <property type="match status" value="1"/>
</dbReference>
<dbReference type="AlphaFoldDB" id="A0A411Z6X0"/>
<dbReference type="InterPro" id="IPR005025">
    <property type="entry name" value="FMN_Rdtase-like_dom"/>
</dbReference>
<dbReference type="NCBIfam" id="NF002999">
    <property type="entry name" value="PRK03767.1"/>
    <property type="match status" value="1"/>
</dbReference>
<evidence type="ECO:0000313" key="6">
    <source>
        <dbReference type="EMBL" id="RGP38848.1"/>
    </source>
</evidence>
<dbReference type="GO" id="GO:0003955">
    <property type="term" value="F:NAD(P)H dehydrogenase (quinone) activity"/>
    <property type="evidence" value="ECO:0007669"/>
    <property type="project" value="InterPro"/>
</dbReference>
<comment type="similarity">
    <text evidence="1">Belongs to the WrbA family.</text>
</comment>
<dbReference type="NCBIfam" id="TIGR01755">
    <property type="entry name" value="flav_wrbA"/>
    <property type="match status" value="1"/>
</dbReference>
<dbReference type="PANTHER" id="PTHR30546:SF23">
    <property type="entry name" value="FLAVOPROTEIN-LIKE PROTEIN YCP4-RELATED"/>
    <property type="match status" value="1"/>
</dbReference>
<dbReference type="Pfam" id="PF03358">
    <property type="entry name" value="FMN_red"/>
    <property type="match status" value="1"/>
</dbReference>
<dbReference type="GO" id="GO:0016020">
    <property type="term" value="C:membrane"/>
    <property type="evidence" value="ECO:0007669"/>
    <property type="project" value="TreeGrafter"/>
</dbReference>